<name>A0ABP3ANI9_MYCUL</name>
<dbReference type="SUPFAM" id="SSF56801">
    <property type="entry name" value="Acetyl-CoA synthetase-like"/>
    <property type="match status" value="1"/>
</dbReference>
<reference evidence="1 2" key="1">
    <citation type="submission" date="2014-01" db="EMBL/GenBank/DDBJ databases">
        <authorList>
            <person name="Dobos K."/>
            <person name="Lenaerts A."/>
            <person name="Ordway D."/>
            <person name="DeGroote M.A."/>
            <person name="Parker T."/>
            <person name="Sizemore C."/>
            <person name="Tallon L.J."/>
            <person name="Sadzewicz L.K."/>
            <person name="Sengamalay N."/>
            <person name="Fraser C.M."/>
            <person name="Hine E."/>
            <person name="Shefchek K.A."/>
            <person name="Das S.P."/>
            <person name="Tettelin H."/>
        </authorList>
    </citation>
    <scope>NUCLEOTIDE SEQUENCE [LARGE SCALE GENOMIC DNA]</scope>
    <source>
        <strain evidence="1 2">Harvey</strain>
    </source>
</reference>
<evidence type="ECO:0000313" key="1">
    <source>
        <dbReference type="EMBL" id="EUA91531.1"/>
    </source>
</evidence>
<protein>
    <submittedName>
        <fullName evidence="1">AMP-binding enzyme family protein</fullName>
    </submittedName>
</protein>
<dbReference type="Proteomes" id="UP000020681">
    <property type="component" value="Unassembled WGS sequence"/>
</dbReference>
<comment type="caution">
    <text evidence="1">The sequence shown here is derived from an EMBL/GenBank/DDBJ whole genome shotgun (WGS) entry which is preliminary data.</text>
</comment>
<organism evidence="1 2">
    <name type="scientific">Mycobacterium ulcerans str. Harvey</name>
    <dbReference type="NCBI Taxonomy" id="1299332"/>
    <lineage>
        <taxon>Bacteria</taxon>
        <taxon>Bacillati</taxon>
        <taxon>Actinomycetota</taxon>
        <taxon>Actinomycetes</taxon>
        <taxon>Mycobacteriales</taxon>
        <taxon>Mycobacteriaceae</taxon>
        <taxon>Mycobacterium</taxon>
        <taxon>Mycobacterium ulcerans group</taxon>
    </lineage>
</organism>
<accession>A0ABP3ANI9</accession>
<evidence type="ECO:0000313" key="2">
    <source>
        <dbReference type="Proteomes" id="UP000020681"/>
    </source>
</evidence>
<keyword evidence="2" id="KW-1185">Reference proteome</keyword>
<dbReference type="Gene3D" id="3.40.50.980">
    <property type="match status" value="1"/>
</dbReference>
<proteinExistence type="predicted"/>
<dbReference type="EMBL" id="JAOL01000088">
    <property type="protein sequence ID" value="EUA91531.1"/>
    <property type="molecule type" value="Genomic_DNA"/>
</dbReference>
<sequence length="78" mass="8773">MVVVPYLVTRNPVAFRELLTAERITVLNQTPSAFRILRDADANTNAGLFLRYVIFGGENLSFADLLPWIDAHDDARPN</sequence>
<gene>
    <name evidence="1" type="ORF">I551_2001</name>
</gene>